<name>A0AAV4UQB6_CAEEX</name>
<protein>
    <recommendedName>
        <fullName evidence="3">Ribosomal protein S10</fullName>
    </recommendedName>
</protein>
<keyword evidence="2" id="KW-1185">Reference proteome</keyword>
<dbReference type="Proteomes" id="UP001054945">
    <property type="component" value="Unassembled WGS sequence"/>
</dbReference>
<evidence type="ECO:0000313" key="1">
    <source>
        <dbReference type="EMBL" id="GIY59983.1"/>
    </source>
</evidence>
<dbReference type="AlphaFoldDB" id="A0AAV4UQB6"/>
<sequence length="126" mass="14915">MVKKRPTKDFSNAKRIHTPTPGIYMGKLHTQNLMDTEKKPKQIFKIFNYKIRRLTIRKENHLKRTEVVILLSSKRTQFGTDLKLLPKYQRPYEVINCKPHDCNDARKFVDQTSADLMKSWPSNNAR</sequence>
<comment type="caution">
    <text evidence="1">The sequence shown here is derived from an EMBL/GenBank/DDBJ whole genome shotgun (WGS) entry which is preliminary data.</text>
</comment>
<evidence type="ECO:0008006" key="3">
    <source>
        <dbReference type="Google" id="ProtNLM"/>
    </source>
</evidence>
<evidence type="ECO:0000313" key="2">
    <source>
        <dbReference type="Proteomes" id="UP001054945"/>
    </source>
</evidence>
<accession>A0AAV4UQB6</accession>
<gene>
    <name evidence="1" type="ORF">CEXT_773701</name>
</gene>
<proteinExistence type="predicted"/>
<dbReference type="EMBL" id="BPLR01013260">
    <property type="protein sequence ID" value="GIY59983.1"/>
    <property type="molecule type" value="Genomic_DNA"/>
</dbReference>
<organism evidence="1 2">
    <name type="scientific">Caerostris extrusa</name>
    <name type="common">Bark spider</name>
    <name type="synonym">Caerostris bankana</name>
    <dbReference type="NCBI Taxonomy" id="172846"/>
    <lineage>
        <taxon>Eukaryota</taxon>
        <taxon>Metazoa</taxon>
        <taxon>Ecdysozoa</taxon>
        <taxon>Arthropoda</taxon>
        <taxon>Chelicerata</taxon>
        <taxon>Arachnida</taxon>
        <taxon>Araneae</taxon>
        <taxon>Araneomorphae</taxon>
        <taxon>Entelegynae</taxon>
        <taxon>Araneoidea</taxon>
        <taxon>Araneidae</taxon>
        <taxon>Caerostris</taxon>
    </lineage>
</organism>
<reference evidence="1 2" key="1">
    <citation type="submission" date="2021-06" db="EMBL/GenBank/DDBJ databases">
        <title>Caerostris extrusa draft genome.</title>
        <authorList>
            <person name="Kono N."/>
            <person name="Arakawa K."/>
        </authorList>
    </citation>
    <scope>NUCLEOTIDE SEQUENCE [LARGE SCALE GENOMIC DNA]</scope>
</reference>